<dbReference type="HOGENOM" id="CLU_1609899_0_0_11"/>
<feature type="coiled-coil region" evidence="1">
    <location>
        <begin position="40"/>
        <end position="67"/>
    </location>
</feature>
<evidence type="ECO:0000313" key="4">
    <source>
        <dbReference type="Proteomes" id="UP000001444"/>
    </source>
</evidence>
<accession>C9Z3C3</accession>
<dbReference type="Proteomes" id="UP000001444">
    <property type="component" value="Chromosome"/>
</dbReference>
<keyword evidence="4" id="KW-1185">Reference proteome</keyword>
<proteinExistence type="predicted"/>
<name>C9Z3C3_STRSW</name>
<feature type="region of interest" description="Disordered" evidence="2">
    <location>
        <begin position="124"/>
        <end position="165"/>
    </location>
</feature>
<dbReference type="EMBL" id="FN554889">
    <property type="protein sequence ID" value="CBG68180.1"/>
    <property type="molecule type" value="Genomic_DNA"/>
</dbReference>
<dbReference type="STRING" id="680198.SCAB_10031"/>
<feature type="compositionally biased region" description="Gly residues" evidence="2">
    <location>
        <begin position="141"/>
        <end position="165"/>
    </location>
</feature>
<feature type="region of interest" description="Disordered" evidence="2">
    <location>
        <begin position="1"/>
        <end position="21"/>
    </location>
</feature>
<reference evidence="3 4" key="1">
    <citation type="journal article" date="2010" name="Mol. Plant Microbe Interact.">
        <title>Streptomyces scabies 87-22 contains a coronafacic acid-like biosynthetic cluster that contributes to plant-microbe interactions.</title>
        <authorList>
            <person name="Bignell D.R."/>
            <person name="Seipke R.F."/>
            <person name="Huguet-Tapia J.C."/>
            <person name="Chambers A.H."/>
            <person name="Parry R.J."/>
            <person name="Loria R."/>
        </authorList>
    </citation>
    <scope>NUCLEOTIDE SEQUENCE [LARGE SCALE GENOMIC DNA]</scope>
    <source>
        <strain evidence="3 4">87.22</strain>
    </source>
</reference>
<keyword evidence="1" id="KW-0175">Coiled coil</keyword>
<dbReference type="AlphaFoldDB" id="C9Z3C3"/>
<evidence type="ECO:0000313" key="3">
    <source>
        <dbReference type="EMBL" id="CBG68180.1"/>
    </source>
</evidence>
<evidence type="ECO:0000256" key="1">
    <source>
        <dbReference type="SAM" id="Coils"/>
    </source>
</evidence>
<dbReference type="KEGG" id="scb:SCAB_10031"/>
<feature type="compositionally biased region" description="Low complexity" evidence="2">
    <location>
        <begin position="124"/>
        <end position="140"/>
    </location>
</feature>
<organism evidence="3 4">
    <name type="scientific">Streptomyces scabiei (strain 87.22)</name>
    <dbReference type="NCBI Taxonomy" id="680198"/>
    <lineage>
        <taxon>Bacteria</taxon>
        <taxon>Bacillati</taxon>
        <taxon>Actinomycetota</taxon>
        <taxon>Actinomycetes</taxon>
        <taxon>Kitasatosporales</taxon>
        <taxon>Streptomycetaceae</taxon>
        <taxon>Streptomyces</taxon>
    </lineage>
</organism>
<gene>
    <name evidence="3" type="ordered locus">SCAB_10031</name>
</gene>
<dbReference type="eggNOG" id="ENOG5033S8N">
    <property type="taxonomic scope" value="Bacteria"/>
</dbReference>
<evidence type="ECO:0000256" key="2">
    <source>
        <dbReference type="SAM" id="MobiDB-lite"/>
    </source>
</evidence>
<sequence>MAGQTNKPNGDSNGAQNSAASTVNCPNVASQISAIPAAAQAEVNRNLELLNTQIEDANKRLANAAGQGGANFVENAVLSPLKDKRVATIDRIVKAAGDGAANLQVDVLATCTLNNNGAGNAGENGNANGNDGDNCAANAGGQAGNGQAGKGQAGDGQAGNGQAGN</sequence>
<protein>
    <submittedName>
        <fullName evidence="3">Putative secreted protein</fullName>
    </submittedName>
</protein>